<dbReference type="EC" id="2.5.1.25" evidence="1"/>
<keyword evidence="2" id="KW-0808">Transferase</keyword>
<evidence type="ECO:0000256" key="2">
    <source>
        <dbReference type="ARBA" id="ARBA00022679"/>
    </source>
</evidence>
<dbReference type="InterPro" id="IPR005636">
    <property type="entry name" value="DTW"/>
</dbReference>
<reference evidence="8 9" key="1">
    <citation type="journal article" date="2020" name="G3 (Bethesda)">
        <title>Improved Reference Genome for Cyclotella cryptica CCMP332, a Model for Cell Wall Morphogenesis, Salinity Adaptation, and Lipid Production in Diatoms (Bacillariophyta).</title>
        <authorList>
            <person name="Roberts W.R."/>
            <person name="Downey K.M."/>
            <person name="Ruck E.C."/>
            <person name="Traller J.C."/>
            <person name="Alverson A.J."/>
        </authorList>
    </citation>
    <scope>NUCLEOTIDE SEQUENCE [LARGE SCALE GENOMIC DNA]</scope>
    <source>
        <strain evidence="8 9">CCMP332</strain>
    </source>
</reference>
<evidence type="ECO:0000259" key="7">
    <source>
        <dbReference type="SMART" id="SM01144"/>
    </source>
</evidence>
<evidence type="ECO:0000256" key="5">
    <source>
        <dbReference type="ARBA" id="ARBA00034489"/>
    </source>
</evidence>
<feature type="domain" description="DTW" evidence="7">
    <location>
        <begin position="157"/>
        <end position="433"/>
    </location>
</feature>
<keyword evidence="3" id="KW-0949">S-adenosyl-L-methionine</keyword>
<comment type="similarity">
    <text evidence="5">Belongs to the TDD superfamily. DTWD2 family.</text>
</comment>
<keyword evidence="4" id="KW-0819">tRNA processing</keyword>
<gene>
    <name evidence="8" type="ORF">HJC23_008261</name>
</gene>
<evidence type="ECO:0000256" key="4">
    <source>
        <dbReference type="ARBA" id="ARBA00022694"/>
    </source>
</evidence>
<dbReference type="SMART" id="SM01144">
    <property type="entry name" value="DTW"/>
    <property type="match status" value="1"/>
</dbReference>
<dbReference type="AlphaFoldDB" id="A0ABD3NYT7"/>
<dbReference type="GO" id="GO:0016432">
    <property type="term" value="F:tRNA-uridine aminocarboxypropyltransferase activity"/>
    <property type="evidence" value="ECO:0007669"/>
    <property type="project" value="UniProtKB-EC"/>
</dbReference>
<dbReference type="Pfam" id="PF03942">
    <property type="entry name" value="DTW"/>
    <property type="match status" value="1"/>
</dbReference>
<name>A0ABD3NYT7_9STRA</name>
<organism evidence="8 9">
    <name type="scientific">Cyclotella cryptica</name>
    <dbReference type="NCBI Taxonomy" id="29204"/>
    <lineage>
        <taxon>Eukaryota</taxon>
        <taxon>Sar</taxon>
        <taxon>Stramenopiles</taxon>
        <taxon>Ochrophyta</taxon>
        <taxon>Bacillariophyta</taxon>
        <taxon>Coscinodiscophyceae</taxon>
        <taxon>Thalassiosirophycidae</taxon>
        <taxon>Stephanodiscales</taxon>
        <taxon>Stephanodiscaceae</taxon>
        <taxon>Cyclotella</taxon>
    </lineage>
</organism>
<keyword evidence="9" id="KW-1185">Reference proteome</keyword>
<accession>A0ABD3NYT7</accession>
<evidence type="ECO:0000256" key="3">
    <source>
        <dbReference type="ARBA" id="ARBA00022691"/>
    </source>
</evidence>
<comment type="caution">
    <text evidence="8">The sequence shown here is derived from an EMBL/GenBank/DDBJ whole genome shotgun (WGS) entry which is preliminary data.</text>
</comment>
<evidence type="ECO:0000256" key="6">
    <source>
        <dbReference type="ARBA" id="ARBA00048718"/>
    </source>
</evidence>
<evidence type="ECO:0000256" key="1">
    <source>
        <dbReference type="ARBA" id="ARBA00012386"/>
    </source>
</evidence>
<dbReference type="InterPro" id="IPR039262">
    <property type="entry name" value="DTWD2/TAPT"/>
</dbReference>
<sequence>MAVIVRCSFPIRPTLATSVDTILMVRRDFSFINSFAALNGNTSARNVVSTGAVSVVVPPSRHKTDGSTRANNQSNPRLLNHAAITHRSQGRTHLDDIEDAVTSCLSHYSQRQPASAAFVTEPQMNAPTNILQYPQHERESIGVASNLKQRLDSFARSGVHCRRCWLQSRHCVCGTCISLEAEDGNASEKLGMGIPHVKRLFLLTHHKEICLAVDTAKLIVAAFPQTAELVVSGVSREFQPVLGEMLDIVSKAEASSAQDVLEERGEKCLILFPTEDATTFENIVHNVRDTLGEMRDEGVVGPISMNIMEQEWNVIVIDGTWSQARKIHARYFPQRSCGMLFRVQLSSDAVNRLNGSSREESVVVVNAGGEGDGGGAKGFQLRRHPIKWREISTLEATRLLLLDMHPDGQFDIQSKAMSDYQELGNEAVKRQLGPPRCK</sequence>
<dbReference type="PANTHER" id="PTHR21392">
    <property type="entry name" value="TRNA-URIDINE AMINOCARBOXYPROPYLTRANSFERASE 2"/>
    <property type="match status" value="1"/>
</dbReference>
<dbReference type="Proteomes" id="UP001516023">
    <property type="component" value="Unassembled WGS sequence"/>
</dbReference>
<dbReference type="GO" id="GO:0008033">
    <property type="term" value="P:tRNA processing"/>
    <property type="evidence" value="ECO:0007669"/>
    <property type="project" value="UniProtKB-KW"/>
</dbReference>
<comment type="catalytic activity">
    <reaction evidence="6">
        <text>a uridine in tRNA + S-adenosyl-L-methionine = a 3-[(3S)-3-amino-3-carboxypropyl]uridine in tRNA + S-methyl-5'-thioadenosine + H(+)</text>
        <dbReference type="Rhea" id="RHEA:62432"/>
        <dbReference type="Rhea" id="RHEA-COMP:13339"/>
        <dbReference type="Rhea" id="RHEA-COMP:16092"/>
        <dbReference type="ChEBI" id="CHEBI:15378"/>
        <dbReference type="ChEBI" id="CHEBI:17509"/>
        <dbReference type="ChEBI" id="CHEBI:59789"/>
        <dbReference type="ChEBI" id="CHEBI:65315"/>
        <dbReference type="ChEBI" id="CHEBI:82930"/>
        <dbReference type="EC" id="2.5.1.25"/>
    </reaction>
</comment>
<protein>
    <recommendedName>
        <fullName evidence="1">tRNA-uridine aminocarboxypropyltransferase</fullName>
        <ecNumber evidence="1">2.5.1.25</ecNumber>
    </recommendedName>
</protein>
<dbReference type="EMBL" id="JABMIG020000353">
    <property type="protein sequence ID" value="KAL3780331.1"/>
    <property type="molecule type" value="Genomic_DNA"/>
</dbReference>
<evidence type="ECO:0000313" key="9">
    <source>
        <dbReference type="Proteomes" id="UP001516023"/>
    </source>
</evidence>
<proteinExistence type="inferred from homology"/>
<dbReference type="PANTHER" id="PTHR21392:SF0">
    <property type="entry name" value="TRNA-URIDINE AMINOCARBOXYPROPYLTRANSFERASE 2"/>
    <property type="match status" value="1"/>
</dbReference>
<evidence type="ECO:0000313" key="8">
    <source>
        <dbReference type="EMBL" id="KAL3780331.1"/>
    </source>
</evidence>